<evidence type="ECO:0000256" key="6">
    <source>
        <dbReference type="ARBA" id="ARBA00022490"/>
    </source>
</evidence>
<keyword evidence="9" id="KW-0498">Mitosis</keyword>
<sequence length="242" mass="27309">MSSTTSFHIAQINKSAESLKTLDFRKPGIFTNALLLHPEITSLIRDADEHERALYRLNGSKEMERVDGSCVYAPRKSDEEGNKADESMLIATDNSQYNNYVQTQLLGDLYTQHSSSHSRTTVQTPLLRTTPAAVSKGVYDRDTEEVTEEFDSLCSTIALLVAKFPVEGIAEKVRAYKRDYAALTGEISHYDTLVNRQREQLAGFTAEVEDEAEEETVSVEELIRIEEEEIAELEAQLRVKQR</sequence>
<evidence type="ECO:0000256" key="18">
    <source>
        <dbReference type="ARBA" id="ARBA00044346"/>
    </source>
</evidence>
<keyword evidence="14" id="KW-0539">Nucleus</keyword>
<keyword evidence="7" id="KW-0132">Cell division</keyword>
<dbReference type="AlphaFoldDB" id="A0A1E3QHL0"/>
<comment type="subcellular location">
    <subcellularLocation>
        <location evidence="3">Chromosome</location>
        <location evidence="3">Centromere</location>
        <location evidence="3">Kinetochore</location>
    </subcellularLocation>
    <subcellularLocation>
        <location evidence="2">Cytoplasm</location>
        <location evidence="2">Cytoskeleton</location>
        <location evidence="2">Spindle</location>
    </subcellularLocation>
    <subcellularLocation>
        <location evidence="1">Nucleus</location>
    </subcellularLocation>
</comment>
<proteinExistence type="inferred from homology"/>
<evidence type="ECO:0000256" key="9">
    <source>
        <dbReference type="ARBA" id="ARBA00022776"/>
    </source>
</evidence>
<dbReference type="RefSeq" id="XP_018982507.1">
    <property type="nucleotide sequence ID" value="XM_019130048.1"/>
</dbReference>
<accession>A0A1E3QHL0</accession>
<keyword evidence="11" id="KW-0995">Kinetochore</keyword>
<keyword evidence="5" id="KW-0158">Chromosome</keyword>
<evidence type="ECO:0000256" key="16">
    <source>
        <dbReference type="ARBA" id="ARBA00023328"/>
    </source>
</evidence>
<comment type="similarity">
    <text evidence="4">Belongs to the DASH complex SPC34 family.</text>
</comment>
<keyword evidence="13" id="KW-0206">Cytoskeleton</keyword>
<evidence type="ECO:0000256" key="17">
    <source>
        <dbReference type="ARBA" id="ARBA00044112"/>
    </source>
</evidence>
<evidence type="ECO:0000313" key="21">
    <source>
        <dbReference type="Proteomes" id="UP000094336"/>
    </source>
</evidence>
<name>A0A1E3QHL0_9ASCO</name>
<keyword evidence="15" id="KW-0131">Cell cycle</keyword>
<organism evidence="20 21">
    <name type="scientific">Babjeviella inositovora NRRL Y-12698</name>
    <dbReference type="NCBI Taxonomy" id="984486"/>
    <lineage>
        <taxon>Eukaryota</taxon>
        <taxon>Fungi</taxon>
        <taxon>Dikarya</taxon>
        <taxon>Ascomycota</taxon>
        <taxon>Saccharomycotina</taxon>
        <taxon>Pichiomycetes</taxon>
        <taxon>Serinales incertae sedis</taxon>
        <taxon>Babjeviella</taxon>
    </lineage>
</organism>
<gene>
    <name evidence="20" type="ORF">BABINDRAFT_163690</name>
</gene>
<dbReference type="GO" id="GO:0051301">
    <property type="term" value="P:cell division"/>
    <property type="evidence" value="ECO:0007669"/>
    <property type="project" value="UniProtKB-KW"/>
</dbReference>
<keyword evidence="16" id="KW-0137">Centromere</keyword>
<evidence type="ECO:0000256" key="2">
    <source>
        <dbReference type="ARBA" id="ARBA00004186"/>
    </source>
</evidence>
<dbReference type="InterPro" id="IPR013966">
    <property type="entry name" value="Spc34"/>
</dbReference>
<dbReference type="Pfam" id="PF08657">
    <property type="entry name" value="DASH_Spc34"/>
    <property type="match status" value="2"/>
</dbReference>
<evidence type="ECO:0000256" key="12">
    <source>
        <dbReference type="ARBA" id="ARBA00023054"/>
    </source>
</evidence>
<evidence type="ECO:0000313" key="20">
    <source>
        <dbReference type="EMBL" id="ODQ77179.1"/>
    </source>
</evidence>
<dbReference type="GeneID" id="30147901"/>
<evidence type="ECO:0000256" key="13">
    <source>
        <dbReference type="ARBA" id="ARBA00023212"/>
    </source>
</evidence>
<dbReference type="GO" id="GO:0005876">
    <property type="term" value="C:spindle microtubule"/>
    <property type="evidence" value="ECO:0007669"/>
    <property type="project" value="InterPro"/>
</dbReference>
<evidence type="ECO:0000256" key="1">
    <source>
        <dbReference type="ARBA" id="ARBA00004123"/>
    </source>
</evidence>
<keyword evidence="21" id="KW-1185">Reference proteome</keyword>
<keyword evidence="8" id="KW-0493">Microtubule</keyword>
<dbReference type="STRING" id="984486.A0A1E3QHL0"/>
<dbReference type="Proteomes" id="UP000094336">
    <property type="component" value="Unassembled WGS sequence"/>
</dbReference>
<keyword evidence="10" id="KW-0159">Chromosome partition</keyword>
<dbReference type="GO" id="GO:0008608">
    <property type="term" value="P:attachment of spindle microtubules to kinetochore"/>
    <property type="evidence" value="ECO:0007669"/>
    <property type="project" value="InterPro"/>
</dbReference>
<evidence type="ECO:0000256" key="8">
    <source>
        <dbReference type="ARBA" id="ARBA00022701"/>
    </source>
</evidence>
<feature type="coiled-coil region" evidence="19">
    <location>
        <begin position="194"/>
        <end position="236"/>
    </location>
</feature>
<evidence type="ECO:0000256" key="4">
    <source>
        <dbReference type="ARBA" id="ARBA00008491"/>
    </source>
</evidence>
<evidence type="ECO:0000256" key="3">
    <source>
        <dbReference type="ARBA" id="ARBA00004629"/>
    </source>
</evidence>
<evidence type="ECO:0000256" key="15">
    <source>
        <dbReference type="ARBA" id="ARBA00023306"/>
    </source>
</evidence>
<keyword evidence="12 19" id="KW-0175">Coiled coil</keyword>
<dbReference type="GO" id="GO:0042729">
    <property type="term" value="C:DASH complex"/>
    <property type="evidence" value="ECO:0007669"/>
    <property type="project" value="InterPro"/>
</dbReference>
<evidence type="ECO:0000256" key="10">
    <source>
        <dbReference type="ARBA" id="ARBA00022829"/>
    </source>
</evidence>
<protein>
    <recommendedName>
        <fullName evidence="17">DASH complex subunit SPC34</fullName>
    </recommendedName>
    <alternativeName>
        <fullName evidence="18">Outer kinetochore protein SPC34</fullName>
    </alternativeName>
</protein>
<evidence type="ECO:0000256" key="19">
    <source>
        <dbReference type="SAM" id="Coils"/>
    </source>
</evidence>
<evidence type="ECO:0000256" key="5">
    <source>
        <dbReference type="ARBA" id="ARBA00022454"/>
    </source>
</evidence>
<dbReference type="EMBL" id="KV454442">
    <property type="protein sequence ID" value="ODQ77179.1"/>
    <property type="molecule type" value="Genomic_DNA"/>
</dbReference>
<evidence type="ECO:0000256" key="7">
    <source>
        <dbReference type="ARBA" id="ARBA00022618"/>
    </source>
</evidence>
<keyword evidence="6" id="KW-0963">Cytoplasm</keyword>
<dbReference type="OrthoDB" id="10016597at2759"/>
<reference evidence="21" key="1">
    <citation type="submission" date="2016-05" db="EMBL/GenBank/DDBJ databases">
        <title>Comparative genomics of biotechnologically important yeasts.</title>
        <authorList>
            <consortium name="DOE Joint Genome Institute"/>
            <person name="Riley R."/>
            <person name="Haridas S."/>
            <person name="Wolfe K.H."/>
            <person name="Lopes M.R."/>
            <person name="Hittinger C.T."/>
            <person name="Goker M."/>
            <person name="Salamov A."/>
            <person name="Wisecaver J."/>
            <person name="Long T.M."/>
            <person name="Aerts A.L."/>
            <person name="Barry K."/>
            <person name="Choi C."/>
            <person name="Clum A."/>
            <person name="Coughlan A.Y."/>
            <person name="Deshpande S."/>
            <person name="Douglass A.P."/>
            <person name="Hanson S.J."/>
            <person name="Klenk H.-P."/>
            <person name="Labutti K."/>
            <person name="Lapidus A."/>
            <person name="Lindquist E."/>
            <person name="Lipzen A."/>
            <person name="Meier-Kolthoff J.P."/>
            <person name="Ohm R.A."/>
            <person name="Otillar R.P."/>
            <person name="Pangilinan J."/>
            <person name="Peng Y."/>
            <person name="Rokas A."/>
            <person name="Rosa C.A."/>
            <person name="Scheuner C."/>
            <person name="Sibirny A.A."/>
            <person name="Slot J.C."/>
            <person name="Stielow J.B."/>
            <person name="Sun H."/>
            <person name="Kurtzman C.P."/>
            <person name="Blackwell M."/>
            <person name="Grigoriev I.V."/>
            <person name="Jeffries T.W."/>
        </authorList>
    </citation>
    <scope>NUCLEOTIDE SEQUENCE [LARGE SCALE GENOMIC DNA]</scope>
    <source>
        <strain evidence="21">NRRL Y-12698</strain>
    </source>
</reference>
<evidence type="ECO:0000256" key="14">
    <source>
        <dbReference type="ARBA" id="ARBA00023242"/>
    </source>
</evidence>
<evidence type="ECO:0000256" key="11">
    <source>
        <dbReference type="ARBA" id="ARBA00022838"/>
    </source>
</evidence>